<dbReference type="AlphaFoldDB" id="A0AAQ3LC90"/>
<evidence type="ECO:0000256" key="1">
    <source>
        <dbReference type="ARBA" id="ARBA00022679"/>
    </source>
</evidence>
<organism evidence="2 3">
    <name type="scientific">Rubellicoccus peritrichatus</name>
    <dbReference type="NCBI Taxonomy" id="3080537"/>
    <lineage>
        <taxon>Bacteria</taxon>
        <taxon>Pseudomonadati</taxon>
        <taxon>Verrucomicrobiota</taxon>
        <taxon>Opitutia</taxon>
        <taxon>Puniceicoccales</taxon>
        <taxon>Cerasicoccaceae</taxon>
        <taxon>Rubellicoccus</taxon>
    </lineage>
</organism>
<reference evidence="2 3" key="1">
    <citation type="submission" date="2023-10" db="EMBL/GenBank/DDBJ databases">
        <title>Rubellicoccus peritrichatus gen. nov., sp. nov., isolated from an algae of coral reef tank.</title>
        <authorList>
            <person name="Luo J."/>
        </authorList>
    </citation>
    <scope>NUCLEOTIDE SEQUENCE [LARGE SCALE GENOMIC DNA]</scope>
    <source>
        <strain evidence="2 3">CR14</strain>
    </source>
</reference>
<gene>
    <name evidence="2" type="ORF">RZN69_06325</name>
</gene>
<dbReference type="InterPro" id="IPR023606">
    <property type="entry name" value="CoA-Trfase_III_dom_1_sf"/>
</dbReference>
<sequence length="380" mass="41340">MKPLEGITIVDFSQFLSGPSGTLRLADMGARVIKIERPGCGDICRELYVAKAKLDGESMVFHAINRNKESLCVDLKNADDLERIKTLIKQADVVVHNFRPGVMQRLGLDYESVRSIKPDIIYGAITGYGKEGPWKDKPGQDLLLQSLSGLTGLSGNAGDGPVPMGLAIVDLFAGAHLAQGIIACLVRRGISGEGGLVEVSMLESILDFQFEPLTVYLQDGGEEAERTASNSAHAYLGAPYGIYETTDGYLALAMGSVPQLGELLECPELMNYPEPSSWFDQRDEIKSILANHLKSRKTVDWLVVLEAADIWCADVLDWHRLMAHDGFQALDIIQPVSRSSGADYQTTSCPIKFDGKRPLSTLGSPAIGEHTESLTKEFGL</sequence>
<dbReference type="InterPro" id="IPR003673">
    <property type="entry name" value="CoA-Trfase_fam_III"/>
</dbReference>
<accession>A0AAQ3LC90</accession>
<proteinExistence type="predicted"/>
<protein>
    <submittedName>
        <fullName evidence="2">CaiB/BaiF CoA-transferase family protein</fullName>
    </submittedName>
</protein>
<keyword evidence="1" id="KW-0808">Transferase</keyword>
<dbReference type="Gene3D" id="3.40.50.10540">
    <property type="entry name" value="Crotonobetainyl-coa:carnitine coa-transferase, domain 1"/>
    <property type="match status" value="1"/>
</dbReference>
<dbReference type="Gene3D" id="3.30.1540.10">
    <property type="entry name" value="formyl-coa transferase, domain 3"/>
    <property type="match status" value="1"/>
</dbReference>
<dbReference type="EMBL" id="CP136920">
    <property type="protein sequence ID" value="WOO42702.1"/>
    <property type="molecule type" value="Genomic_DNA"/>
</dbReference>
<keyword evidence="3" id="KW-1185">Reference proteome</keyword>
<dbReference type="RefSeq" id="WP_317835227.1">
    <property type="nucleotide sequence ID" value="NZ_CP136920.1"/>
</dbReference>
<dbReference type="SUPFAM" id="SSF89796">
    <property type="entry name" value="CoA-transferase family III (CaiB/BaiF)"/>
    <property type="match status" value="1"/>
</dbReference>
<dbReference type="GO" id="GO:0008410">
    <property type="term" value="F:CoA-transferase activity"/>
    <property type="evidence" value="ECO:0007669"/>
    <property type="project" value="TreeGrafter"/>
</dbReference>
<dbReference type="PANTHER" id="PTHR48207">
    <property type="entry name" value="SUCCINATE--HYDROXYMETHYLGLUTARATE COA-TRANSFERASE"/>
    <property type="match status" value="1"/>
</dbReference>
<evidence type="ECO:0000313" key="2">
    <source>
        <dbReference type="EMBL" id="WOO42702.1"/>
    </source>
</evidence>
<dbReference type="PANTHER" id="PTHR48207:SF4">
    <property type="entry name" value="BLL6097 PROTEIN"/>
    <property type="match status" value="1"/>
</dbReference>
<dbReference type="Pfam" id="PF02515">
    <property type="entry name" value="CoA_transf_3"/>
    <property type="match status" value="1"/>
</dbReference>
<dbReference type="InterPro" id="IPR044855">
    <property type="entry name" value="CoA-Trfase_III_dom3_sf"/>
</dbReference>
<dbReference type="InterPro" id="IPR050483">
    <property type="entry name" value="CoA-transferase_III_domain"/>
</dbReference>
<dbReference type="KEGG" id="puo:RZN69_06325"/>
<dbReference type="Proteomes" id="UP001304300">
    <property type="component" value="Chromosome"/>
</dbReference>
<evidence type="ECO:0000313" key="3">
    <source>
        <dbReference type="Proteomes" id="UP001304300"/>
    </source>
</evidence>
<name>A0AAQ3LC90_9BACT</name>